<dbReference type="PANTHER" id="PTHR30244">
    <property type="entry name" value="TRANSAMINASE"/>
    <property type="match status" value="1"/>
</dbReference>
<gene>
    <name evidence="3" type="ORF">ASZ90_008170</name>
</gene>
<dbReference type="PIRSF" id="PIRSF000390">
    <property type="entry name" value="PLP_StrS"/>
    <property type="match status" value="1"/>
</dbReference>
<comment type="caution">
    <text evidence="3">The sequence shown here is derived from an EMBL/GenBank/DDBJ whole genome shotgun (WGS) entry which is preliminary data.</text>
</comment>
<dbReference type="Gene3D" id="3.40.640.10">
    <property type="entry name" value="Type I PLP-dependent aspartate aminotransferase-like (Major domain)"/>
    <property type="match status" value="1"/>
</dbReference>
<dbReference type="InterPro" id="IPR015422">
    <property type="entry name" value="PyrdxlP-dep_Trfase_small"/>
</dbReference>
<keyword evidence="3" id="KW-0032">Aminotransferase</keyword>
<sequence>MIEYENLSKTNRSFLADFKKAFADVAKKGYYILGQNLDKFENEFADYCGVKNCIGVASGLDALIISLKIFRIKPGSEVIVPSNTYIASILSIIHCGLKPVLVEPDMKTYNIDPEKIESAITSRTAAIIPVHLYGKMCDMDAIMEIAKRRRLKVIEDCAQAHGAQYKKKNAGTFGHCNAFSFYPTKNLGALGDAGAVVTNDPELAEQARIYRNYGSRIKYYNEVVGYNSRLDELQAAFLSVKLKKLDEINNHKRKLAAIYLKKIKEDFIKPVVQNDYYDIYHIFNIRYPQRDKLKKYLIDQGIKTEIHYPVPPHKQKALRDLLGNNSYPVSEAIHASTISLPISYGHTQKDIYEVAEKINGFKK</sequence>
<dbReference type="GO" id="GO:0030170">
    <property type="term" value="F:pyridoxal phosphate binding"/>
    <property type="evidence" value="ECO:0007669"/>
    <property type="project" value="UniProtKB-ARBA"/>
</dbReference>
<name>A0A0W8FMG4_9ZZZZ</name>
<dbReference type="EMBL" id="LNQE01000991">
    <property type="protein sequence ID" value="KUG22059.1"/>
    <property type="molecule type" value="Genomic_DNA"/>
</dbReference>
<dbReference type="GO" id="GO:0008483">
    <property type="term" value="F:transaminase activity"/>
    <property type="evidence" value="ECO:0007669"/>
    <property type="project" value="UniProtKB-KW"/>
</dbReference>
<comment type="similarity">
    <text evidence="2">Belongs to the DegT/DnrJ/EryC1 family.</text>
</comment>
<evidence type="ECO:0000256" key="1">
    <source>
        <dbReference type="ARBA" id="ARBA00022898"/>
    </source>
</evidence>
<dbReference type="GO" id="GO:0000271">
    <property type="term" value="P:polysaccharide biosynthetic process"/>
    <property type="evidence" value="ECO:0007669"/>
    <property type="project" value="TreeGrafter"/>
</dbReference>
<protein>
    <submittedName>
        <fullName evidence="3">Aminotransferase</fullName>
    </submittedName>
</protein>
<keyword evidence="1" id="KW-0663">Pyridoxal phosphate</keyword>
<keyword evidence="3" id="KW-0808">Transferase</keyword>
<dbReference type="InterPro" id="IPR015424">
    <property type="entry name" value="PyrdxlP-dep_Trfase"/>
</dbReference>
<accession>A0A0W8FMG4</accession>
<evidence type="ECO:0000313" key="3">
    <source>
        <dbReference type="EMBL" id="KUG22059.1"/>
    </source>
</evidence>
<dbReference type="Gene3D" id="3.90.1150.10">
    <property type="entry name" value="Aspartate Aminotransferase, domain 1"/>
    <property type="match status" value="1"/>
</dbReference>
<dbReference type="SUPFAM" id="SSF53383">
    <property type="entry name" value="PLP-dependent transferases"/>
    <property type="match status" value="1"/>
</dbReference>
<dbReference type="InterPro" id="IPR015421">
    <property type="entry name" value="PyrdxlP-dep_Trfase_major"/>
</dbReference>
<dbReference type="AlphaFoldDB" id="A0A0W8FMG4"/>
<organism evidence="3">
    <name type="scientific">hydrocarbon metagenome</name>
    <dbReference type="NCBI Taxonomy" id="938273"/>
    <lineage>
        <taxon>unclassified sequences</taxon>
        <taxon>metagenomes</taxon>
        <taxon>ecological metagenomes</taxon>
    </lineage>
</organism>
<reference evidence="3" key="1">
    <citation type="journal article" date="2015" name="Proc. Natl. Acad. Sci. U.S.A.">
        <title>Networks of energetic and metabolic interactions define dynamics in microbial communities.</title>
        <authorList>
            <person name="Embree M."/>
            <person name="Liu J.K."/>
            <person name="Al-Bassam M.M."/>
            <person name="Zengler K."/>
        </authorList>
    </citation>
    <scope>NUCLEOTIDE SEQUENCE</scope>
</reference>
<dbReference type="FunFam" id="3.40.640.10:FF:000089">
    <property type="entry name" value="Aminotransferase, DegT/DnrJ/EryC1/StrS family"/>
    <property type="match status" value="1"/>
</dbReference>
<proteinExistence type="inferred from homology"/>
<evidence type="ECO:0000256" key="2">
    <source>
        <dbReference type="ARBA" id="ARBA00037999"/>
    </source>
</evidence>
<dbReference type="PANTHER" id="PTHR30244:SF36">
    <property type="entry name" value="3-OXO-GLUCOSE-6-PHOSPHATE:GLUTAMATE AMINOTRANSFERASE"/>
    <property type="match status" value="1"/>
</dbReference>
<dbReference type="Pfam" id="PF01041">
    <property type="entry name" value="DegT_DnrJ_EryC1"/>
    <property type="match status" value="1"/>
</dbReference>
<dbReference type="InterPro" id="IPR000653">
    <property type="entry name" value="DegT/StrS_aminotransferase"/>
</dbReference>
<dbReference type="CDD" id="cd00616">
    <property type="entry name" value="AHBA_syn"/>
    <property type="match status" value="1"/>
</dbReference>